<name>A0A8E7EHH9_9EURY</name>
<dbReference type="RefSeq" id="WP_214419809.1">
    <property type="nucleotide sequence ID" value="NZ_CP075546.1"/>
</dbReference>
<dbReference type="EMBL" id="CP075546">
    <property type="protein sequence ID" value="QVV89007.1"/>
    <property type="molecule type" value="Genomic_DNA"/>
</dbReference>
<organism evidence="1 2">
    <name type="scientific">Methanospirillum purgamenti</name>
    <dbReference type="NCBI Taxonomy" id="2834276"/>
    <lineage>
        <taxon>Archaea</taxon>
        <taxon>Methanobacteriati</taxon>
        <taxon>Methanobacteriota</taxon>
        <taxon>Stenosarchaea group</taxon>
        <taxon>Methanomicrobia</taxon>
        <taxon>Methanomicrobiales</taxon>
        <taxon>Methanospirillaceae</taxon>
        <taxon>Methanospirillum</taxon>
    </lineage>
</organism>
<dbReference type="Proteomes" id="UP000680656">
    <property type="component" value="Chromosome"/>
</dbReference>
<proteinExistence type="predicted"/>
<dbReference type="GeneID" id="65095567"/>
<gene>
    <name evidence="1" type="ORF">KHC33_00245</name>
</gene>
<dbReference type="KEGG" id="mrtj:KHC33_00245"/>
<protein>
    <submittedName>
        <fullName evidence="1">Uncharacterized protein</fullName>
    </submittedName>
</protein>
<dbReference type="AlphaFoldDB" id="A0A8E7EHH9"/>
<reference evidence="1 2" key="1">
    <citation type="submission" date="2021-05" db="EMBL/GenBank/DDBJ databases">
        <title>A novel Methanospirillum isolate from a pyrite-forming mixed culture.</title>
        <authorList>
            <person name="Bunk B."/>
            <person name="Sproer C."/>
            <person name="Spring S."/>
            <person name="Pester M."/>
        </authorList>
    </citation>
    <scope>NUCLEOTIDE SEQUENCE [LARGE SCALE GENOMIC DNA]</scope>
    <source>
        <strain evidence="1 2">J.3.6.1-F.2.7.3</strain>
    </source>
</reference>
<sequence length="90" mass="9960">MNEDLIKRAMAEFMETNDGKAFISHIVNEYLVTHPEVNQGLKKNNNLICTITTTPHNTPAIHSTSLPFIRSCLGDDLVDRALAAGIVRVI</sequence>
<evidence type="ECO:0000313" key="2">
    <source>
        <dbReference type="Proteomes" id="UP000680656"/>
    </source>
</evidence>
<keyword evidence="2" id="KW-1185">Reference proteome</keyword>
<accession>A0A8E7EHH9</accession>
<evidence type="ECO:0000313" key="1">
    <source>
        <dbReference type="EMBL" id="QVV89007.1"/>
    </source>
</evidence>